<proteinExistence type="predicted"/>
<reference evidence="2" key="1">
    <citation type="submission" date="2019-03" db="EMBL/GenBank/DDBJ databases">
        <title>Afifella sp. nov., isolated from activated sludge.</title>
        <authorList>
            <person name="Li Q."/>
            <person name="Liu Y."/>
        </authorList>
    </citation>
    <scope>NUCLEOTIDE SEQUENCE</scope>
    <source>
        <strain evidence="2">L72</strain>
    </source>
</reference>
<comment type="caution">
    <text evidence="2">The sequence shown here is derived from an EMBL/GenBank/DDBJ whole genome shotgun (WGS) entry which is preliminary data.</text>
</comment>
<evidence type="ECO:0000256" key="1">
    <source>
        <dbReference type="SAM" id="MobiDB-lite"/>
    </source>
</evidence>
<sequence length="117" mass="11518">MPAQPRQAGGSAQQIAGQSGVAVEAPKPNTQTASPGSGQNAPQTSGISAPVPAAAPKAPPKESVVSVADAEALANAGDQLACRAAARKMRLAGVAMPAPLLALAALDPKFYNAQPGR</sequence>
<name>A0A964TAZ5_9HYPH</name>
<dbReference type="EMBL" id="SPKJ01000196">
    <property type="protein sequence ID" value="MYZ50517.1"/>
    <property type="molecule type" value="Genomic_DNA"/>
</dbReference>
<feature type="compositionally biased region" description="Low complexity" evidence="1">
    <location>
        <begin position="7"/>
        <end position="23"/>
    </location>
</feature>
<feature type="region of interest" description="Disordered" evidence="1">
    <location>
        <begin position="1"/>
        <end position="62"/>
    </location>
</feature>
<evidence type="ECO:0000313" key="3">
    <source>
        <dbReference type="Proteomes" id="UP000773614"/>
    </source>
</evidence>
<dbReference type="Proteomes" id="UP000773614">
    <property type="component" value="Unassembled WGS sequence"/>
</dbReference>
<keyword evidence="3" id="KW-1185">Reference proteome</keyword>
<organism evidence="2 3">
    <name type="scientific">Propylenella binzhouense</name>
    <dbReference type="NCBI Taxonomy" id="2555902"/>
    <lineage>
        <taxon>Bacteria</taxon>
        <taxon>Pseudomonadati</taxon>
        <taxon>Pseudomonadota</taxon>
        <taxon>Alphaproteobacteria</taxon>
        <taxon>Hyphomicrobiales</taxon>
        <taxon>Propylenellaceae</taxon>
        <taxon>Propylenella</taxon>
    </lineage>
</organism>
<feature type="compositionally biased region" description="Polar residues" evidence="1">
    <location>
        <begin position="28"/>
        <end position="47"/>
    </location>
</feature>
<dbReference type="AlphaFoldDB" id="A0A964TAZ5"/>
<protein>
    <submittedName>
        <fullName evidence="2">Uncharacterized protein</fullName>
    </submittedName>
</protein>
<gene>
    <name evidence="2" type="ORF">E4O86_22725</name>
</gene>
<accession>A0A964TAZ5</accession>
<evidence type="ECO:0000313" key="2">
    <source>
        <dbReference type="EMBL" id="MYZ50517.1"/>
    </source>
</evidence>